<gene>
    <name evidence="6" type="ORF">FRD01_21865</name>
</gene>
<dbReference type="KEGG" id="bbae:FRD01_21865"/>
<dbReference type="Proteomes" id="UP000321595">
    <property type="component" value="Chromosome"/>
</dbReference>
<evidence type="ECO:0000313" key="6">
    <source>
        <dbReference type="EMBL" id="QED29829.1"/>
    </source>
</evidence>
<dbReference type="GO" id="GO:0005737">
    <property type="term" value="C:cytoplasm"/>
    <property type="evidence" value="ECO:0007669"/>
    <property type="project" value="InterPro"/>
</dbReference>
<evidence type="ECO:0000256" key="1">
    <source>
        <dbReference type="ARBA" id="ARBA00022490"/>
    </source>
</evidence>
<reference evidence="6 7" key="1">
    <citation type="submission" date="2019-08" db="EMBL/GenBank/DDBJ databases">
        <authorList>
            <person name="Liang Q."/>
        </authorList>
    </citation>
    <scope>NUCLEOTIDE SEQUENCE [LARGE SCALE GENOMIC DNA]</scope>
    <source>
        <strain evidence="6 7">V1718</strain>
    </source>
</reference>
<dbReference type="Gene3D" id="3.90.1280.10">
    <property type="entry name" value="HSP33 redox switch-like"/>
    <property type="match status" value="1"/>
</dbReference>
<dbReference type="AlphaFoldDB" id="A0A5B8Y2A5"/>
<dbReference type="Gene3D" id="3.55.30.10">
    <property type="entry name" value="Hsp33 domain"/>
    <property type="match status" value="1"/>
</dbReference>
<evidence type="ECO:0000256" key="4">
    <source>
        <dbReference type="ARBA" id="ARBA00023186"/>
    </source>
</evidence>
<dbReference type="InterPro" id="IPR016153">
    <property type="entry name" value="Heat_shock_Hsp33_N"/>
</dbReference>
<keyword evidence="3" id="KW-1015">Disulfide bond</keyword>
<keyword evidence="7" id="KW-1185">Reference proteome</keyword>
<dbReference type="SUPFAM" id="SSF118352">
    <property type="entry name" value="HSP33 redox switch-like"/>
    <property type="match status" value="1"/>
</dbReference>
<evidence type="ECO:0000256" key="2">
    <source>
        <dbReference type="ARBA" id="ARBA00022833"/>
    </source>
</evidence>
<dbReference type="EMBL" id="CP042467">
    <property type="protein sequence ID" value="QED29829.1"/>
    <property type="molecule type" value="Genomic_DNA"/>
</dbReference>
<dbReference type="GO" id="GO:0044183">
    <property type="term" value="F:protein folding chaperone"/>
    <property type="evidence" value="ECO:0007669"/>
    <property type="project" value="TreeGrafter"/>
</dbReference>
<keyword evidence="2" id="KW-0862">Zinc</keyword>
<evidence type="ECO:0000256" key="3">
    <source>
        <dbReference type="ARBA" id="ARBA00023157"/>
    </source>
</evidence>
<accession>A0A5B8Y2A5</accession>
<keyword evidence="4" id="KW-0143">Chaperone</keyword>
<organism evidence="6 7">
    <name type="scientific">Microvenator marinus</name>
    <dbReference type="NCBI Taxonomy" id="2600177"/>
    <lineage>
        <taxon>Bacteria</taxon>
        <taxon>Deltaproteobacteria</taxon>
        <taxon>Bradymonadales</taxon>
        <taxon>Microvenatoraceae</taxon>
        <taxon>Microvenator</taxon>
    </lineage>
</organism>
<dbReference type="GO" id="GO:0051082">
    <property type="term" value="F:unfolded protein binding"/>
    <property type="evidence" value="ECO:0007669"/>
    <property type="project" value="InterPro"/>
</dbReference>
<dbReference type="OrthoDB" id="9793753at2"/>
<dbReference type="InterPro" id="IPR016154">
    <property type="entry name" value="Heat_shock_Hsp33_C"/>
</dbReference>
<dbReference type="GO" id="GO:0042026">
    <property type="term" value="P:protein refolding"/>
    <property type="evidence" value="ECO:0007669"/>
    <property type="project" value="TreeGrafter"/>
</dbReference>
<dbReference type="InterPro" id="IPR000397">
    <property type="entry name" value="Heat_shock_Hsp33"/>
</dbReference>
<name>A0A5B8Y2A5_9DELT</name>
<keyword evidence="5" id="KW-0676">Redox-active center</keyword>
<dbReference type="RefSeq" id="WP_146963062.1">
    <property type="nucleotide sequence ID" value="NZ_CP042467.1"/>
</dbReference>
<evidence type="ECO:0000313" key="7">
    <source>
        <dbReference type="Proteomes" id="UP000321595"/>
    </source>
</evidence>
<sequence>MSNRVLKGLSAGGGFRAIVVEATEAVQGLMDAQLGAQPLSEQRDRVSEILGQVGLAAVLVRVEMAPDQRLQLSLRTKDGSCFADSHPDGLLRGVVSGKCPNFGEQTILQVSRVLEDGQLHQGMVEAETDMTATLTQYMLQSEQVVATVGLHVDVEGGVTKSARGFMVQVLPGASREVMEEVIRALEGIEAKWWEQHPDLLLLDLLGGAGHFTLESEVKFGCTCNQESVLDALGSLNPSEIQEMIDDGEDLEMGCQYCGKSYQITLSELDSLMT</sequence>
<dbReference type="Pfam" id="PF01430">
    <property type="entry name" value="HSP33"/>
    <property type="match status" value="1"/>
</dbReference>
<dbReference type="PANTHER" id="PTHR30111">
    <property type="entry name" value="33 KDA CHAPERONIN"/>
    <property type="match status" value="1"/>
</dbReference>
<evidence type="ECO:0000256" key="5">
    <source>
        <dbReference type="ARBA" id="ARBA00023284"/>
    </source>
</evidence>
<dbReference type="SUPFAM" id="SSF64397">
    <property type="entry name" value="Hsp33 domain"/>
    <property type="match status" value="1"/>
</dbReference>
<dbReference type="PANTHER" id="PTHR30111:SF1">
    <property type="entry name" value="33 KDA CHAPERONIN"/>
    <property type="match status" value="1"/>
</dbReference>
<protein>
    <submittedName>
        <fullName evidence="6">Hsp33 family molecular chaperone HslO</fullName>
    </submittedName>
</protein>
<proteinExistence type="predicted"/>
<keyword evidence="1" id="KW-0963">Cytoplasm</keyword>